<evidence type="ECO:0000313" key="2">
    <source>
        <dbReference type="Proteomes" id="UP000593568"/>
    </source>
</evidence>
<comment type="caution">
    <text evidence="1">The sequence shown here is derived from an EMBL/GenBank/DDBJ whole genome shotgun (WGS) entry which is preliminary data.</text>
</comment>
<gene>
    <name evidence="1" type="ORF">Gotri_000255</name>
</gene>
<accession>A0A7J9FAM6</accession>
<organism evidence="1 2">
    <name type="scientific">Gossypium trilobum</name>
    <dbReference type="NCBI Taxonomy" id="34281"/>
    <lineage>
        <taxon>Eukaryota</taxon>
        <taxon>Viridiplantae</taxon>
        <taxon>Streptophyta</taxon>
        <taxon>Embryophyta</taxon>
        <taxon>Tracheophyta</taxon>
        <taxon>Spermatophyta</taxon>
        <taxon>Magnoliopsida</taxon>
        <taxon>eudicotyledons</taxon>
        <taxon>Gunneridae</taxon>
        <taxon>Pentapetalae</taxon>
        <taxon>rosids</taxon>
        <taxon>malvids</taxon>
        <taxon>Malvales</taxon>
        <taxon>Malvaceae</taxon>
        <taxon>Malvoideae</taxon>
        <taxon>Gossypium</taxon>
    </lineage>
</organism>
<dbReference type="EMBL" id="JABEZW010000013">
    <property type="protein sequence ID" value="MBA0782363.1"/>
    <property type="molecule type" value="Genomic_DNA"/>
</dbReference>
<protein>
    <submittedName>
        <fullName evidence="1">Uncharacterized protein</fullName>
    </submittedName>
</protein>
<sequence>MSPTWGSDGSGLTQLVAQMRMLDHPISCTTELPCMYLKMDSTFLINFNYCTTSTGVVSDLVPVFSDPTVQTTTMVDMAFIS</sequence>
<reference evidence="1 2" key="1">
    <citation type="journal article" date="2019" name="Genome Biol. Evol.">
        <title>Insights into the evolution of the New World diploid cottons (Gossypium, subgenus Houzingenia) based on genome sequencing.</title>
        <authorList>
            <person name="Grover C.E."/>
            <person name="Arick M.A. 2nd"/>
            <person name="Thrash A."/>
            <person name="Conover J.L."/>
            <person name="Sanders W.S."/>
            <person name="Peterson D.G."/>
            <person name="Frelichowski J.E."/>
            <person name="Scheffler J.A."/>
            <person name="Scheffler B.E."/>
            <person name="Wendel J.F."/>
        </authorList>
    </citation>
    <scope>NUCLEOTIDE SEQUENCE [LARGE SCALE GENOMIC DNA]</scope>
    <source>
        <strain evidence="1">8</strain>
        <tissue evidence="1">Leaf</tissue>
    </source>
</reference>
<proteinExistence type="predicted"/>
<name>A0A7J9FAM6_9ROSI</name>
<dbReference type="AlphaFoldDB" id="A0A7J9FAM6"/>
<evidence type="ECO:0000313" key="1">
    <source>
        <dbReference type="EMBL" id="MBA0782363.1"/>
    </source>
</evidence>
<keyword evidence="2" id="KW-1185">Reference proteome</keyword>
<dbReference type="Proteomes" id="UP000593568">
    <property type="component" value="Unassembled WGS sequence"/>
</dbReference>